<evidence type="ECO:0000256" key="5">
    <source>
        <dbReference type="ARBA" id="ARBA00023235"/>
    </source>
</evidence>
<dbReference type="SUPFAM" id="SSF109998">
    <property type="entry name" value="Triger factor/SurA peptide-binding domain-like"/>
    <property type="match status" value="1"/>
</dbReference>
<evidence type="ECO:0000256" key="6">
    <source>
        <dbReference type="SAM" id="MobiDB-lite"/>
    </source>
</evidence>
<dbReference type="Gene3D" id="1.10.4030.10">
    <property type="entry name" value="Porin chaperone SurA, peptide-binding domain"/>
    <property type="match status" value="1"/>
</dbReference>
<keyword evidence="5" id="KW-0413">Isomerase</keyword>
<dbReference type="RefSeq" id="WP_377345831.1">
    <property type="nucleotide sequence ID" value="NZ_JBHLTP010000003.1"/>
</dbReference>
<gene>
    <name evidence="8" type="ORF">ACFFGV_06670</name>
</gene>
<dbReference type="PROSITE" id="PS51257">
    <property type="entry name" value="PROKAR_LIPOPROTEIN"/>
    <property type="match status" value="1"/>
</dbReference>
<evidence type="ECO:0000256" key="2">
    <source>
        <dbReference type="ARBA" id="ARBA00013194"/>
    </source>
</evidence>
<comment type="catalytic activity">
    <reaction evidence="1">
        <text>[protein]-peptidylproline (omega=180) = [protein]-peptidylproline (omega=0)</text>
        <dbReference type="Rhea" id="RHEA:16237"/>
        <dbReference type="Rhea" id="RHEA-COMP:10747"/>
        <dbReference type="Rhea" id="RHEA-COMP:10748"/>
        <dbReference type="ChEBI" id="CHEBI:83833"/>
        <dbReference type="ChEBI" id="CHEBI:83834"/>
        <dbReference type="EC" id="5.2.1.8"/>
    </reaction>
</comment>
<dbReference type="PANTHER" id="PTHR47245:SF1">
    <property type="entry name" value="FOLDASE PROTEIN PRSA"/>
    <property type="match status" value="1"/>
</dbReference>
<feature type="chain" id="PRO_5047223934" description="peptidylprolyl isomerase" evidence="7">
    <location>
        <begin position="24"/>
        <end position="244"/>
    </location>
</feature>
<keyword evidence="3 7" id="KW-0732">Signal</keyword>
<evidence type="ECO:0000256" key="3">
    <source>
        <dbReference type="ARBA" id="ARBA00022729"/>
    </source>
</evidence>
<organism evidence="8 9">
    <name type="scientific">Pontibacillus salicampi</name>
    <dbReference type="NCBI Taxonomy" id="1449801"/>
    <lineage>
        <taxon>Bacteria</taxon>
        <taxon>Bacillati</taxon>
        <taxon>Bacillota</taxon>
        <taxon>Bacilli</taxon>
        <taxon>Bacillales</taxon>
        <taxon>Bacillaceae</taxon>
        <taxon>Pontibacillus</taxon>
    </lineage>
</organism>
<dbReference type="InterPro" id="IPR027304">
    <property type="entry name" value="Trigger_fact/SurA_dom_sf"/>
</dbReference>
<protein>
    <recommendedName>
        <fullName evidence="2">peptidylprolyl isomerase</fullName>
        <ecNumber evidence="2">5.2.1.8</ecNumber>
    </recommendedName>
</protein>
<feature type="compositionally biased region" description="Low complexity" evidence="6">
    <location>
        <begin position="57"/>
        <end position="67"/>
    </location>
</feature>
<keyword evidence="4" id="KW-0697">Rotamase</keyword>
<sequence length="244" mass="28033">MSFKTKLTSIVMGSVLVFGLAACGNGQGDVAAVVNGEEIPMSEFNKMYESQKEQMLQSQQSASQSQQGGDSEEKDSESEASLSDDQKKQLKTSVLENVINVELILQDAEEQEITASEDKVKEQFNQMKEQSGEDKFKEILKENDLTEEDLKKNIKDNLVIQKYFEKNMDETEVTEKELKEEYDKMKQQYEAMNKQSEQEMEIPKFEDSKEQLKSSVKKSKQQKQQQEIIDKLRENGEIEKKVEV</sequence>
<feature type="region of interest" description="Disordered" evidence="6">
    <location>
        <begin position="189"/>
        <end position="232"/>
    </location>
</feature>
<accession>A0ABV6LLR5</accession>
<feature type="region of interest" description="Disordered" evidence="6">
    <location>
        <begin position="46"/>
        <end position="88"/>
    </location>
</feature>
<name>A0ABV6LLR5_9BACI</name>
<dbReference type="Proteomes" id="UP001589836">
    <property type="component" value="Unassembled WGS sequence"/>
</dbReference>
<dbReference type="EMBL" id="JBHLTP010000003">
    <property type="protein sequence ID" value="MFC0523279.1"/>
    <property type="molecule type" value="Genomic_DNA"/>
</dbReference>
<dbReference type="InterPro" id="IPR050245">
    <property type="entry name" value="PrsA_foldase"/>
</dbReference>
<dbReference type="Pfam" id="PF13624">
    <property type="entry name" value="SurA_N_3"/>
    <property type="match status" value="1"/>
</dbReference>
<evidence type="ECO:0000256" key="7">
    <source>
        <dbReference type="SAM" id="SignalP"/>
    </source>
</evidence>
<evidence type="ECO:0000256" key="4">
    <source>
        <dbReference type="ARBA" id="ARBA00023110"/>
    </source>
</evidence>
<keyword evidence="9" id="KW-1185">Reference proteome</keyword>
<evidence type="ECO:0000313" key="8">
    <source>
        <dbReference type="EMBL" id="MFC0523279.1"/>
    </source>
</evidence>
<dbReference type="PANTHER" id="PTHR47245">
    <property type="entry name" value="PEPTIDYLPROLYL ISOMERASE"/>
    <property type="match status" value="1"/>
</dbReference>
<proteinExistence type="predicted"/>
<evidence type="ECO:0000313" key="9">
    <source>
        <dbReference type="Proteomes" id="UP001589836"/>
    </source>
</evidence>
<evidence type="ECO:0000256" key="1">
    <source>
        <dbReference type="ARBA" id="ARBA00000971"/>
    </source>
</evidence>
<dbReference type="EC" id="5.2.1.8" evidence="2"/>
<reference evidence="8 9" key="1">
    <citation type="submission" date="2024-09" db="EMBL/GenBank/DDBJ databases">
        <authorList>
            <person name="Sun Q."/>
            <person name="Mori K."/>
        </authorList>
    </citation>
    <scope>NUCLEOTIDE SEQUENCE [LARGE SCALE GENOMIC DNA]</scope>
    <source>
        <strain evidence="8 9">NCAIM B.02529</strain>
    </source>
</reference>
<comment type="caution">
    <text evidence="8">The sequence shown here is derived from an EMBL/GenBank/DDBJ whole genome shotgun (WGS) entry which is preliminary data.</text>
</comment>
<feature type="signal peptide" evidence="7">
    <location>
        <begin position="1"/>
        <end position="23"/>
    </location>
</feature>
<feature type="compositionally biased region" description="Basic and acidic residues" evidence="6">
    <location>
        <begin position="201"/>
        <end position="212"/>
    </location>
</feature>